<dbReference type="PANTHER" id="PTHR43272:SF33">
    <property type="entry name" value="AMP-BINDING DOMAIN-CONTAINING PROTEIN-RELATED"/>
    <property type="match status" value="1"/>
</dbReference>
<reference evidence="5 6" key="1">
    <citation type="submission" date="2018-10" db="EMBL/GenBank/DDBJ databases">
        <title>Sequencing the genomes of 1000 actinobacteria strains.</title>
        <authorList>
            <person name="Klenk H.-P."/>
        </authorList>
    </citation>
    <scope>NUCLEOTIDE SEQUENCE [LARGE SCALE GENOMIC DNA]</scope>
    <source>
        <strain evidence="5 6">DSM 17894</strain>
    </source>
</reference>
<keyword evidence="1" id="KW-0547">Nucleotide-binding</keyword>
<dbReference type="Pfam" id="PF00501">
    <property type="entry name" value="AMP-binding"/>
    <property type="match status" value="1"/>
</dbReference>
<dbReference type="Proteomes" id="UP000280008">
    <property type="component" value="Unassembled WGS sequence"/>
</dbReference>
<dbReference type="PANTHER" id="PTHR43272">
    <property type="entry name" value="LONG-CHAIN-FATTY-ACID--COA LIGASE"/>
    <property type="match status" value="1"/>
</dbReference>
<evidence type="ECO:0000256" key="3">
    <source>
        <dbReference type="SAM" id="MobiDB-lite"/>
    </source>
</evidence>
<accession>A0A495IE91</accession>
<keyword evidence="2" id="KW-0067">ATP-binding</keyword>
<dbReference type="GO" id="GO:0004467">
    <property type="term" value="F:long-chain fatty acid-CoA ligase activity"/>
    <property type="evidence" value="ECO:0007669"/>
    <property type="project" value="TreeGrafter"/>
</dbReference>
<dbReference type="GO" id="GO:0016020">
    <property type="term" value="C:membrane"/>
    <property type="evidence" value="ECO:0007669"/>
    <property type="project" value="TreeGrafter"/>
</dbReference>
<feature type="domain" description="AMP-dependent synthetase/ligase" evidence="4">
    <location>
        <begin position="21"/>
        <end position="399"/>
    </location>
</feature>
<gene>
    <name evidence="5" type="ORF">C8E83_1434</name>
</gene>
<feature type="region of interest" description="Disordered" evidence="3">
    <location>
        <begin position="445"/>
        <end position="465"/>
    </location>
</feature>
<evidence type="ECO:0000256" key="1">
    <source>
        <dbReference type="ARBA" id="ARBA00022741"/>
    </source>
</evidence>
<dbReference type="GO" id="GO:0005524">
    <property type="term" value="F:ATP binding"/>
    <property type="evidence" value="ECO:0007669"/>
    <property type="project" value="UniProtKB-KW"/>
</dbReference>
<comment type="caution">
    <text evidence="5">The sequence shown here is derived from an EMBL/GenBank/DDBJ whole genome shotgun (WGS) entry which is preliminary data.</text>
</comment>
<evidence type="ECO:0000256" key="2">
    <source>
        <dbReference type="ARBA" id="ARBA00022840"/>
    </source>
</evidence>
<dbReference type="SUPFAM" id="SSF56801">
    <property type="entry name" value="Acetyl-CoA synthetase-like"/>
    <property type="match status" value="1"/>
</dbReference>
<protein>
    <submittedName>
        <fullName evidence="5">Long-chain acyl-CoA synthetase</fullName>
    </submittedName>
</protein>
<evidence type="ECO:0000313" key="5">
    <source>
        <dbReference type="EMBL" id="RKR74324.1"/>
    </source>
</evidence>
<evidence type="ECO:0000259" key="4">
    <source>
        <dbReference type="Pfam" id="PF00501"/>
    </source>
</evidence>
<dbReference type="Gene3D" id="3.40.50.12780">
    <property type="entry name" value="N-terminal domain of ligase-like"/>
    <property type="match status" value="1"/>
</dbReference>
<dbReference type="EMBL" id="RBKS01000001">
    <property type="protein sequence ID" value="RKR74324.1"/>
    <property type="molecule type" value="Genomic_DNA"/>
</dbReference>
<organism evidence="5 6">
    <name type="scientific">Frondihabitans australicus</name>
    <dbReference type="NCBI Taxonomy" id="386892"/>
    <lineage>
        <taxon>Bacteria</taxon>
        <taxon>Bacillati</taxon>
        <taxon>Actinomycetota</taxon>
        <taxon>Actinomycetes</taxon>
        <taxon>Micrococcales</taxon>
        <taxon>Microbacteriaceae</taxon>
        <taxon>Frondihabitans</taxon>
    </lineage>
</organism>
<dbReference type="AlphaFoldDB" id="A0A495IE91"/>
<proteinExistence type="predicted"/>
<dbReference type="InterPro" id="IPR000873">
    <property type="entry name" value="AMP-dep_synth/lig_dom"/>
</dbReference>
<dbReference type="InterPro" id="IPR042099">
    <property type="entry name" value="ANL_N_sf"/>
</dbReference>
<keyword evidence="6" id="KW-1185">Reference proteome</keyword>
<sequence>MTTGALLDERVSTDADARLVAIPDSLGSWFDLTAAEFSQRVRTLARGLVARGIRHGDRIGVLSANRLETTLLDFAAGFVGAVTVPLDRRAGQSQLLRVLDDATPTAVVVETPADFARFDELHSELPTVLSVWQLGLGDLDKIVDSGRDVPDDEFAAHLDAVTPDDAAGLLYSFDDEGAPVRSTLTHGVLATRARQVADALGEAVGPGRSVLQILPATDPDARLVTLAALATGTRLGHLHDRADLVETLHSFRPTLLVGHPATFAFIDEAARVRAEAGGRATAFRQAHDVALEYAAALSHGAVPMGLRTRFTLADTLVLRGLRRSVGGQVSHAVSIAGTTTLPERLRLLMRALDVRPVEGFGTAATGGLATIERVDDPFERQPGTVGAPLPGIEVDIDDDGLAAFRGPGIAAGAGASEDAWLSTGLPASIVDGRLVLEHRDFDEVGPGTASVRVPDHTGADASADF</sequence>
<name>A0A495IE91_9MICO</name>
<evidence type="ECO:0000313" key="6">
    <source>
        <dbReference type="Proteomes" id="UP000280008"/>
    </source>
</evidence>